<gene>
    <name evidence="3" type="ORF">HNR11_000253</name>
</gene>
<evidence type="ECO:0000256" key="1">
    <source>
        <dbReference type="SAM" id="MobiDB-lite"/>
    </source>
</evidence>
<comment type="caution">
    <text evidence="3">The sequence shown here is derived from an EMBL/GenBank/DDBJ whole genome shotgun (WGS) entry which is preliminary data.</text>
</comment>
<protein>
    <recommendedName>
        <fullName evidence="5">Lipoprotein</fullName>
    </recommendedName>
</protein>
<dbReference type="EMBL" id="JACCFQ010000001">
    <property type="protein sequence ID" value="NYJ15719.1"/>
    <property type="molecule type" value="Genomic_DNA"/>
</dbReference>
<proteinExistence type="predicted"/>
<dbReference type="PROSITE" id="PS51257">
    <property type="entry name" value="PROKAR_LIPOPROTEIN"/>
    <property type="match status" value="1"/>
</dbReference>
<accession>A0A7Z0E772</accession>
<dbReference type="Proteomes" id="UP000560069">
    <property type="component" value="Unassembled WGS sequence"/>
</dbReference>
<keyword evidence="4" id="KW-1185">Reference proteome</keyword>
<keyword evidence="2" id="KW-0732">Signal</keyword>
<dbReference type="RefSeq" id="WP_179440767.1">
    <property type="nucleotide sequence ID" value="NZ_BAAALK010000001.1"/>
</dbReference>
<evidence type="ECO:0000313" key="3">
    <source>
        <dbReference type="EMBL" id="NYJ15719.1"/>
    </source>
</evidence>
<evidence type="ECO:0000313" key="4">
    <source>
        <dbReference type="Proteomes" id="UP000560069"/>
    </source>
</evidence>
<evidence type="ECO:0000256" key="2">
    <source>
        <dbReference type="SAM" id="SignalP"/>
    </source>
</evidence>
<name>A0A7Z0E772_9MICC</name>
<reference evidence="3 4" key="1">
    <citation type="submission" date="2020-07" db="EMBL/GenBank/DDBJ databases">
        <title>Sequencing the genomes of 1000 actinobacteria strains.</title>
        <authorList>
            <person name="Klenk H.-P."/>
        </authorList>
    </citation>
    <scope>NUCLEOTIDE SEQUENCE [LARGE SCALE GENOMIC DNA]</scope>
    <source>
        <strain evidence="3 4">DSM 15664</strain>
    </source>
</reference>
<evidence type="ECO:0008006" key="5">
    <source>
        <dbReference type="Google" id="ProtNLM"/>
    </source>
</evidence>
<organism evidence="3 4">
    <name type="scientific">Nesterenkonia sandarakina</name>
    <dbReference type="NCBI Taxonomy" id="272918"/>
    <lineage>
        <taxon>Bacteria</taxon>
        <taxon>Bacillati</taxon>
        <taxon>Actinomycetota</taxon>
        <taxon>Actinomycetes</taxon>
        <taxon>Micrococcales</taxon>
        <taxon>Micrococcaceae</taxon>
        <taxon>Nesterenkonia</taxon>
    </lineage>
</organism>
<feature type="chain" id="PRO_5039181502" description="Lipoprotein" evidence="2">
    <location>
        <begin position="19"/>
        <end position="281"/>
    </location>
</feature>
<dbReference type="AlphaFoldDB" id="A0A7Z0E772"/>
<feature type="signal peptide" evidence="2">
    <location>
        <begin position="1"/>
        <end position="18"/>
    </location>
</feature>
<feature type="compositionally biased region" description="Polar residues" evidence="1">
    <location>
        <begin position="34"/>
        <end position="43"/>
    </location>
</feature>
<feature type="region of interest" description="Disordered" evidence="1">
    <location>
        <begin position="21"/>
        <end position="69"/>
    </location>
</feature>
<sequence length="281" mass="29903">MKRSAPAMLIGVALLAVSCSDDQLASPAPEETASESPDTQTEPPTEDAASDTPEQSEPPTDPDLPSDDDIESFVSAIATSSISDLESARDLVVEDSPAANYLTYYRHSEEAAIDGGLPALEGNRVGEIDAGFEICATEEGEERCSTYTDFEGDEGRITSFQIQDRNLTDRLEMGTGEEVKGPGGSTFKLVAAYRNANDSHLLVGYEMRSGDRELEMPLASYRGAEGRQSSSDGHIGSFSLAPDSMSHYVVSIPNADPGGELFLEVYGDDIGLETVTLTAAD</sequence>